<keyword evidence="1" id="KW-0175">Coiled coil</keyword>
<evidence type="ECO:0000313" key="4">
    <source>
        <dbReference type="EMBL" id="CAD8209675.1"/>
    </source>
</evidence>
<name>A0A8S1Y6M1_9CILI</name>
<gene>
    <name evidence="4" type="ORF">PPENT_87.1.T1550105</name>
</gene>
<dbReference type="InterPro" id="IPR057600">
    <property type="entry name" value="TORTIFOLIA1/SINE1-2_N"/>
</dbReference>
<accession>A0A8S1Y6M1</accession>
<evidence type="ECO:0000259" key="3">
    <source>
        <dbReference type="Pfam" id="PF24714"/>
    </source>
</evidence>
<proteinExistence type="predicted"/>
<protein>
    <recommendedName>
        <fullName evidence="3">TORTIFOLIA1/SINE1-2 N-terminal domain-containing protein</fullName>
    </recommendedName>
</protein>
<dbReference type="GO" id="GO:0005874">
    <property type="term" value="C:microtubule"/>
    <property type="evidence" value="ECO:0007669"/>
    <property type="project" value="InterPro"/>
</dbReference>
<feature type="coiled-coil region" evidence="1">
    <location>
        <begin position="258"/>
        <end position="285"/>
    </location>
</feature>
<dbReference type="Proteomes" id="UP000689195">
    <property type="component" value="Unassembled WGS sequence"/>
</dbReference>
<dbReference type="EMBL" id="CAJJDO010000155">
    <property type="protein sequence ID" value="CAD8209675.1"/>
    <property type="molecule type" value="Genomic_DNA"/>
</dbReference>
<comment type="caution">
    <text evidence="4">The sequence shown here is derived from an EMBL/GenBank/DDBJ whole genome shotgun (WGS) entry which is preliminary data.</text>
</comment>
<keyword evidence="5" id="KW-1185">Reference proteome</keyword>
<dbReference type="Pfam" id="PF24714">
    <property type="entry name" value="TOR1L1_N"/>
    <property type="match status" value="1"/>
</dbReference>
<feature type="compositionally biased region" description="Low complexity" evidence="2">
    <location>
        <begin position="330"/>
        <end position="340"/>
    </location>
</feature>
<reference evidence="4" key="1">
    <citation type="submission" date="2021-01" db="EMBL/GenBank/DDBJ databases">
        <authorList>
            <consortium name="Genoscope - CEA"/>
            <person name="William W."/>
        </authorList>
    </citation>
    <scope>NUCLEOTIDE SEQUENCE</scope>
</reference>
<sequence length="439" mass="50919">MEAFQLKLQRMKNYKQQLQYLLQKPIASPQFRQIFLECDQYQMIVQVLIEAKSDKISVVKEQLKLFGLLAECANENLSPQLPMIFTHLLKRIKDFESMSCVCTQVAEIIGKIVKLCCFDGDVLSSILKPLMNHLNQNAQHALCLTRVVQFLSFEILEQNALFLFRKFISLLNQQNGKVEILEGMAAIILSVEEQSDIFADEIIPHLQQLLQNQQWQVKKMALDILYSLVVLQKEKIQEHSYFKEIMYELKSNKIKQIRDSANLILDVLQQNNQQQQQQQQQQSSSLSQIDKQVTSVERQTNYSCQIKSQSQPQLFINTTNKQSHSNNAIPQQPQTPSQQQINRLSQTPAQNNKNNTDEKLQLAIDAIQILSGILKTKGICDSTEIQQIDSILNRLNERDSYRQPTMKFSQFNDTETFISKEAAEILREFKEKQRSDYLR</sequence>
<dbReference type="PANTHER" id="PTHR31355:SF31">
    <property type="entry name" value="CHROMOSOME UNDETERMINED SCAFFOLD_74, WHOLE GENOME SHOTGUN SEQUENCE"/>
    <property type="match status" value="1"/>
</dbReference>
<dbReference type="InterPro" id="IPR033337">
    <property type="entry name" value="TORTIFOLIA1/SINE1-2"/>
</dbReference>
<evidence type="ECO:0000256" key="1">
    <source>
        <dbReference type="SAM" id="Coils"/>
    </source>
</evidence>
<dbReference type="OrthoDB" id="1904066at2759"/>
<feature type="region of interest" description="Disordered" evidence="2">
    <location>
        <begin position="321"/>
        <end position="342"/>
    </location>
</feature>
<evidence type="ECO:0000313" key="5">
    <source>
        <dbReference type="Proteomes" id="UP000689195"/>
    </source>
</evidence>
<evidence type="ECO:0000256" key="2">
    <source>
        <dbReference type="SAM" id="MobiDB-lite"/>
    </source>
</evidence>
<dbReference type="AlphaFoldDB" id="A0A8S1Y6M1"/>
<feature type="domain" description="TORTIFOLIA1/SINE1-2 N-terminal" evidence="3">
    <location>
        <begin position="37"/>
        <end position="268"/>
    </location>
</feature>
<organism evidence="4 5">
    <name type="scientific">Paramecium pentaurelia</name>
    <dbReference type="NCBI Taxonomy" id="43138"/>
    <lineage>
        <taxon>Eukaryota</taxon>
        <taxon>Sar</taxon>
        <taxon>Alveolata</taxon>
        <taxon>Ciliophora</taxon>
        <taxon>Intramacronucleata</taxon>
        <taxon>Oligohymenophorea</taxon>
        <taxon>Peniculida</taxon>
        <taxon>Parameciidae</taxon>
        <taxon>Paramecium</taxon>
    </lineage>
</organism>
<dbReference type="PANTHER" id="PTHR31355">
    <property type="entry name" value="MICROTUBULE-ASSOCIATED PROTEIN TORTIFOLIA1"/>
    <property type="match status" value="1"/>
</dbReference>
<dbReference type="FunFam" id="1.25.10.10:FF:001610">
    <property type="entry name" value="Uncharacterized protein"/>
    <property type="match status" value="1"/>
</dbReference>
<dbReference type="GO" id="GO:0008017">
    <property type="term" value="F:microtubule binding"/>
    <property type="evidence" value="ECO:0007669"/>
    <property type="project" value="InterPro"/>
</dbReference>